<dbReference type="Pfam" id="PF13193">
    <property type="entry name" value="AMP-binding_C"/>
    <property type="match status" value="1"/>
</dbReference>
<dbReference type="Pfam" id="PF00501">
    <property type="entry name" value="AMP-binding"/>
    <property type="match status" value="1"/>
</dbReference>
<keyword evidence="6" id="KW-1185">Reference proteome</keyword>
<dbReference type="RefSeq" id="WP_150954583.1">
    <property type="nucleotide sequence ID" value="NZ_VZRB01000029.1"/>
</dbReference>
<proteinExistence type="inferred from homology"/>
<organism evidence="5 6">
    <name type="scientific">Streptomyces luteolifulvus</name>
    <dbReference type="NCBI Taxonomy" id="2615112"/>
    <lineage>
        <taxon>Bacteria</taxon>
        <taxon>Bacillati</taxon>
        <taxon>Actinomycetota</taxon>
        <taxon>Actinomycetes</taxon>
        <taxon>Kitasatosporales</taxon>
        <taxon>Streptomycetaceae</taxon>
        <taxon>Streptomyces</taxon>
    </lineage>
</organism>
<dbReference type="InterPro" id="IPR045851">
    <property type="entry name" value="AMP-bd_C_sf"/>
</dbReference>
<feature type="domain" description="AMP-dependent synthetase/ligase" evidence="3">
    <location>
        <begin position="31"/>
        <end position="395"/>
    </location>
</feature>
<dbReference type="Proteomes" id="UP000442707">
    <property type="component" value="Unassembled WGS sequence"/>
</dbReference>
<evidence type="ECO:0000259" key="3">
    <source>
        <dbReference type="Pfam" id="PF00501"/>
    </source>
</evidence>
<dbReference type="InterPro" id="IPR000873">
    <property type="entry name" value="AMP-dep_synth/lig_dom"/>
</dbReference>
<name>A0A6H9USK7_9ACTN</name>
<keyword evidence="2" id="KW-0436">Ligase</keyword>
<evidence type="ECO:0000256" key="1">
    <source>
        <dbReference type="ARBA" id="ARBA00006432"/>
    </source>
</evidence>
<dbReference type="InterPro" id="IPR042099">
    <property type="entry name" value="ANL_N_sf"/>
</dbReference>
<dbReference type="GO" id="GO:0031956">
    <property type="term" value="F:medium-chain fatty acid-CoA ligase activity"/>
    <property type="evidence" value="ECO:0007669"/>
    <property type="project" value="TreeGrafter"/>
</dbReference>
<dbReference type="InterPro" id="IPR020845">
    <property type="entry name" value="AMP-binding_CS"/>
</dbReference>
<dbReference type="PANTHER" id="PTHR43201">
    <property type="entry name" value="ACYL-COA SYNTHETASE"/>
    <property type="match status" value="1"/>
</dbReference>
<evidence type="ECO:0000313" key="5">
    <source>
        <dbReference type="EMBL" id="KAB1141715.1"/>
    </source>
</evidence>
<protein>
    <submittedName>
        <fullName evidence="5">AMP-binding protein</fullName>
    </submittedName>
</protein>
<evidence type="ECO:0000259" key="4">
    <source>
        <dbReference type="Pfam" id="PF13193"/>
    </source>
</evidence>
<comment type="caution">
    <text evidence="5">The sequence shown here is derived from an EMBL/GenBank/DDBJ whole genome shotgun (WGS) entry which is preliminary data.</text>
</comment>
<dbReference type="FunFam" id="3.30.300.30:FF:000008">
    <property type="entry name" value="2,3-dihydroxybenzoate-AMP ligase"/>
    <property type="match status" value="1"/>
</dbReference>
<sequence>MSSRDYETRASHWPATTTISDCDYTIGDALRKAAARWPSRTALVEGIVGCDARTWSYAELLRDSEAVASALLAHFRPGERIAVWSANSPEWVCLELGAALAGITLVTVNPAYRSAELEFVLRQSRAHGIFVQPQVHSRDLLAMARTVSEELPELRLVQSLEQWDDFLSSSSAGTLHLPHVGFTDPAQIQYTSGTTGFPKGAMLSHRALAVNGRLYAETIGATPEDVWVNPMPLFHTAGCGLVTLGALQTGGVHVLPGRFDADLMLDLFERHRGTILLSVPTMLIRMLDAQRASARDLSSWRLATLGGAPVPVELIRRARRDFGVDVGIGYGQTEAAPYITHTVPSDMHPQWMETVGRPLPQVEVKIAPQGTGEPLPIGELGEICTRSICVMSGYFENPEATATAIDKDGWLRTGDLGSMDAAGYVRITGRVKDMIIRGGENIYPREIEDLLFTHESVANVSVVGLPHHEWGEIVAAFVQARPGAPLTQEALISHCTGRIASYKIPQVWEFVADFPQTASGKIQKFALRDHYLSRTGPPPQPDDLHRRGA</sequence>
<accession>A0A6H9USK7</accession>
<gene>
    <name evidence="5" type="ORF">F7R91_31375</name>
</gene>
<dbReference type="SUPFAM" id="SSF56801">
    <property type="entry name" value="Acetyl-CoA synthetase-like"/>
    <property type="match status" value="1"/>
</dbReference>
<reference evidence="5 6" key="1">
    <citation type="submission" date="2019-09" db="EMBL/GenBank/DDBJ databases">
        <title>Screening of Novel Bioactive Compounds from Soil-Associated.</title>
        <authorList>
            <person name="Zhao S."/>
        </authorList>
    </citation>
    <scope>NUCLEOTIDE SEQUENCE [LARGE SCALE GENOMIC DNA]</scope>
    <source>
        <strain evidence="5 6">HIT-DPA4</strain>
    </source>
</reference>
<dbReference type="InterPro" id="IPR025110">
    <property type="entry name" value="AMP-bd_C"/>
</dbReference>
<dbReference type="PROSITE" id="PS00455">
    <property type="entry name" value="AMP_BINDING"/>
    <property type="match status" value="1"/>
</dbReference>
<dbReference type="AlphaFoldDB" id="A0A6H9USK7"/>
<dbReference type="Gene3D" id="3.30.300.30">
    <property type="match status" value="1"/>
</dbReference>
<dbReference type="GO" id="GO:0006631">
    <property type="term" value="P:fatty acid metabolic process"/>
    <property type="evidence" value="ECO:0007669"/>
    <property type="project" value="TreeGrafter"/>
</dbReference>
<dbReference type="EMBL" id="VZRB01000029">
    <property type="protein sequence ID" value="KAB1141715.1"/>
    <property type="molecule type" value="Genomic_DNA"/>
</dbReference>
<evidence type="ECO:0000256" key="2">
    <source>
        <dbReference type="ARBA" id="ARBA00022598"/>
    </source>
</evidence>
<evidence type="ECO:0000313" key="6">
    <source>
        <dbReference type="Proteomes" id="UP000442707"/>
    </source>
</evidence>
<dbReference type="PANTHER" id="PTHR43201:SF5">
    <property type="entry name" value="MEDIUM-CHAIN ACYL-COA LIGASE ACSF2, MITOCHONDRIAL"/>
    <property type="match status" value="1"/>
</dbReference>
<comment type="similarity">
    <text evidence="1">Belongs to the ATP-dependent AMP-binding enzyme family.</text>
</comment>
<dbReference type="Gene3D" id="3.40.50.12780">
    <property type="entry name" value="N-terminal domain of ligase-like"/>
    <property type="match status" value="1"/>
</dbReference>
<feature type="domain" description="AMP-binding enzyme C-terminal" evidence="4">
    <location>
        <begin position="446"/>
        <end position="521"/>
    </location>
</feature>